<dbReference type="AlphaFoldDB" id="A0A8K0QY17"/>
<dbReference type="SUPFAM" id="SSF117782">
    <property type="entry name" value="YbjQ-like"/>
    <property type="match status" value="1"/>
</dbReference>
<gene>
    <name evidence="2" type="ORF">FB567DRAFT_156504</name>
</gene>
<keyword evidence="3" id="KW-1185">Reference proteome</keyword>
<dbReference type="PANTHER" id="PTHR34068">
    <property type="entry name" value="UPF0145 PROTEIN YBJQ"/>
    <property type="match status" value="1"/>
</dbReference>
<evidence type="ECO:0008006" key="4">
    <source>
        <dbReference type="Google" id="ProtNLM"/>
    </source>
</evidence>
<reference evidence="2" key="1">
    <citation type="journal article" date="2021" name="Nat. Commun.">
        <title>Genetic determinants of endophytism in the Arabidopsis root mycobiome.</title>
        <authorList>
            <person name="Mesny F."/>
            <person name="Miyauchi S."/>
            <person name="Thiergart T."/>
            <person name="Pickel B."/>
            <person name="Atanasova L."/>
            <person name="Karlsson M."/>
            <person name="Huettel B."/>
            <person name="Barry K.W."/>
            <person name="Haridas S."/>
            <person name="Chen C."/>
            <person name="Bauer D."/>
            <person name="Andreopoulos W."/>
            <person name="Pangilinan J."/>
            <person name="LaButti K."/>
            <person name="Riley R."/>
            <person name="Lipzen A."/>
            <person name="Clum A."/>
            <person name="Drula E."/>
            <person name="Henrissat B."/>
            <person name="Kohler A."/>
            <person name="Grigoriev I.V."/>
            <person name="Martin F.M."/>
            <person name="Hacquard S."/>
        </authorList>
    </citation>
    <scope>NUCLEOTIDE SEQUENCE</scope>
    <source>
        <strain evidence="2">MPI-SDFR-AT-0120</strain>
    </source>
</reference>
<dbReference type="OrthoDB" id="68104at2759"/>
<accession>A0A8K0QY17</accession>
<dbReference type="InterPro" id="IPR002765">
    <property type="entry name" value="UPF0145_YbjQ-like"/>
</dbReference>
<sequence>MANKQVENESASNLAPHQEPHCFADTHGVLVTTTSDLPGYRIVKVIGTVYGLSVHAAGGIANLRVTTKALAGGELKAFTKLLYSSRDQAMERLLGECLSRNRNAIIAMKFDTSVVMGFAPACAYGTACVVEKTEQ</sequence>
<evidence type="ECO:0000313" key="3">
    <source>
        <dbReference type="Proteomes" id="UP000813461"/>
    </source>
</evidence>
<dbReference type="Gene3D" id="3.30.110.70">
    <property type="entry name" value="Hypothetical protein apc22750. Chain B"/>
    <property type="match status" value="1"/>
</dbReference>
<dbReference type="Pfam" id="PF01906">
    <property type="entry name" value="YbjQ_1"/>
    <property type="match status" value="1"/>
</dbReference>
<comment type="caution">
    <text evidence="2">The sequence shown here is derived from an EMBL/GenBank/DDBJ whole genome shotgun (WGS) entry which is preliminary data.</text>
</comment>
<dbReference type="PANTHER" id="PTHR34068:SF2">
    <property type="entry name" value="UPF0145 PROTEIN SCO3412"/>
    <property type="match status" value="1"/>
</dbReference>
<organism evidence="2 3">
    <name type="scientific">Paraphoma chrysanthemicola</name>
    <dbReference type="NCBI Taxonomy" id="798071"/>
    <lineage>
        <taxon>Eukaryota</taxon>
        <taxon>Fungi</taxon>
        <taxon>Dikarya</taxon>
        <taxon>Ascomycota</taxon>
        <taxon>Pezizomycotina</taxon>
        <taxon>Dothideomycetes</taxon>
        <taxon>Pleosporomycetidae</taxon>
        <taxon>Pleosporales</taxon>
        <taxon>Pleosporineae</taxon>
        <taxon>Phaeosphaeriaceae</taxon>
        <taxon>Paraphoma</taxon>
    </lineage>
</organism>
<dbReference type="EMBL" id="JAGMVJ010000019">
    <property type="protein sequence ID" value="KAH7076228.1"/>
    <property type="molecule type" value="Genomic_DNA"/>
</dbReference>
<comment type="similarity">
    <text evidence="1">Belongs to the UPF0145 family.</text>
</comment>
<name>A0A8K0QY17_9PLEO</name>
<proteinExistence type="inferred from homology"/>
<evidence type="ECO:0000313" key="2">
    <source>
        <dbReference type="EMBL" id="KAH7076228.1"/>
    </source>
</evidence>
<dbReference type="InterPro" id="IPR035439">
    <property type="entry name" value="UPF0145_dom_sf"/>
</dbReference>
<evidence type="ECO:0000256" key="1">
    <source>
        <dbReference type="ARBA" id="ARBA00010751"/>
    </source>
</evidence>
<dbReference type="Proteomes" id="UP000813461">
    <property type="component" value="Unassembled WGS sequence"/>
</dbReference>
<protein>
    <recommendedName>
        <fullName evidence="4">DUF74-domain-containing protein</fullName>
    </recommendedName>
</protein>